<dbReference type="Pfam" id="PF00500">
    <property type="entry name" value="Late_protein_L1"/>
    <property type="match status" value="1"/>
</dbReference>
<dbReference type="GO" id="GO:0046718">
    <property type="term" value="P:symbiont entry into host cell"/>
    <property type="evidence" value="ECO:0007669"/>
    <property type="project" value="UniProtKB-UniRule"/>
</dbReference>
<keyword evidence="3 8" id="KW-0945">Host-virus interaction</keyword>
<dbReference type="OrthoDB" id="5037at10239"/>
<dbReference type="SMR" id="W5ZSS5"/>
<dbReference type="EMBL" id="KF741371">
    <property type="protein sequence ID" value="AHI45086.1"/>
    <property type="molecule type" value="Genomic_DNA"/>
</dbReference>
<evidence type="ECO:0000256" key="5">
    <source>
        <dbReference type="ARBA" id="ARBA00022844"/>
    </source>
</evidence>
<dbReference type="InterPro" id="IPR011222">
    <property type="entry name" value="dsDNA_vir_gr_I_capsid"/>
</dbReference>
<comment type="subunit">
    <text evidence="8">Self-assembles into homopentamers. The capsid has an icosahedral symmetry and consists of 72 capsomers, with each capsomer being a pentamer of L1. Interacts with the minor capsid protein L2; this interaction is necessary for viral genome encapsidation.</text>
</comment>
<accession>W5ZSS5</accession>
<feature type="compositionally biased region" description="Low complexity" evidence="9">
    <location>
        <begin position="493"/>
        <end position="502"/>
    </location>
</feature>
<keyword evidence="7 8" id="KW-1160">Virus entry into host cell</keyword>
<gene>
    <name evidence="8" type="primary">L1</name>
</gene>
<dbReference type="InterPro" id="IPR036973">
    <property type="entry name" value="Capsid_L1_sf_Papillomavir"/>
</dbReference>
<evidence type="ECO:0000256" key="1">
    <source>
        <dbReference type="ARBA" id="ARBA00004328"/>
    </source>
</evidence>
<keyword evidence="11" id="KW-1185">Reference proteome</keyword>
<dbReference type="GO" id="GO:0039620">
    <property type="term" value="C:T=7 icosahedral viral capsid"/>
    <property type="evidence" value="ECO:0007669"/>
    <property type="project" value="UniProtKB-KW"/>
</dbReference>
<keyword evidence="5 8" id="KW-0946">Virion</keyword>
<name>W5ZSS5_9PAPI</name>
<comment type="function">
    <text evidence="8">Forms an icosahedral capsid with a T=7 symmetry and a 50 nm diameter. The capsid is composed of 72 pentamers linked to each other by disulfide bonds and associated with L2 proteins. Binds to heparan sulfate proteoglycans on cell surface of basal layer keratinocytes to provide initial virion attachment. This binding mediates a conformational change in the virus capsid that facilitates efficient infection. The virion enters the host cell via endocytosis. During virus trafficking, L1 protein dissociates from the viral DNA and the genomic DNA is released to the host nucleus. The virion assembly takes place within the cell nucleus. Encapsulates the genomic DNA together with protein L2.</text>
</comment>
<keyword evidence="2 8" id="KW-0167">Capsid protein</keyword>
<feature type="region of interest" description="Disordered" evidence="9">
    <location>
        <begin position="487"/>
        <end position="511"/>
    </location>
</feature>
<evidence type="ECO:0000256" key="2">
    <source>
        <dbReference type="ARBA" id="ARBA00022561"/>
    </source>
</evidence>
<dbReference type="SUPFAM" id="SSF88648">
    <property type="entry name" value="Group I dsDNA viruses"/>
    <property type="match status" value="1"/>
</dbReference>
<comment type="subcellular location">
    <subcellularLocation>
        <location evidence="1 8">Virion</location>
    </subcellularLocation>
</comment>
<keyword evidence="6 8" id="KW-0426">Late protein</keyword>
<evidence type="ECO:0000256" key="4">
    <source>
        <dbReference type="ARBA" id="ARBA00022804"/>
    </source>
</evidence>
<dbReference type="Gene3D" id="2.60.175.20">
    <property type="entry name" value="Major capsid L1 (late) superfamily, Papillomavirus"/>
    <property type="match status" value="1"/>
</dbReference>
<protein>
    <recommendedName>
        <fullName evidence="8">Major capsid protein L1</fullName>
    </recommendedName>
</protein>
<proteinExistence type="inferred from homology"/>
<dbReference type="Proteomes" id="UP000123284">
    <property type="component" value="Segment"/>
</dbReference>
<evidence type="ECO:0000256" key="6">
    <source>
        <dbReference type="ARBA" id="ARBA00022921"/>
    </source>
</evidence>
<keyword evidence="8" id="KW-1145">T=7 icosahedral capsid protein</keyword>
<organism evidence="10 11">
    <name type="scientific">Equus asinus papillomavirus 1</name>
    <dbReference type="NCBI Taxonomy" id="1163703"/>
    <lineage>
        <taxon>Viruses</taxon>
        <taxon>Monodnaviria</taxon>
        <taxon>Shotokuvirae</taxon>
        <taxon>Cossaviricota</taxon>
        <taxon>Papovaviricetes</taxon>
        <taxon>Zurhausenvirales</taxon>
        <taxon>Papillomaviridae</taxon>
        <taxon>Firstpapillomavirinae</taxon>
        <taxon>Dyochipapillomavirus</taxon>
        <taxon>Dyochipapillomavirus 1</taxon>
    </lineage>
</organism>
<sequence>MAVWLPAQNKFYLPPTPVIKVVSTDDYVERTPLFYSASSERLLTVGHPLYSVSKNPAEQSIPKVSPNQYRVFRCKLPNPNNFAFHDLTIFNAEQERLVWALRAIEVGRGQPLGIGASGSPYFNKHADVENPGRAAVNPEDEKDNRRNLAFEPKQVQILIVGNSPAMGEYWTAAAACEEVHAEQGDCPGLELKSEYIEDGHMTEIGLGALDFKTLQVNRSDAPLDINTEICRYPDFLKMANDPTGGMAYFFAKKEQLYGRHLISRAGIVGDKVPVPDYWGAGRAGGDFTTAGPPNYTVLPSGSLVNTEGQIFNRPFWLTRAQGLNNGIVWEEDLFVTLADNTRGTTLSINTLANGGAEEFQQYQNNKVKEYSRHVEEYQLDFVFQLCKVRLTPENLAIIHSTNPRVLDKWHLAAMPANNTLDDIYRNLKSQATRCPLPAAEVQSDDPYKDLKFWDIDLTGSFTEELDQTALGRKFLYQTALYRRTLTTRKRPRPTITAPSSSRKPAKKRRSK</sequence>
<evidence type="ECO:0000256" key="9">
    <source>
        <dbReference type="SAM" id="MobiDB-lite"/>
    </source>
</evidence>
<comment type="similarity">
    <text evidence="8">Belongs to the papillomaviridae L1 protein family.</text>
</comment>
<evidence type="ECO:0000256" key="8">
    <source>
        <dbReference type="RuleBase" id="RU361248"/>
    </source>
</evidence>
<dbReference type="GO" id="GO:0019062">
    <property type="term" value="P:virion attachment to host cell"/>
    <property type="evidence" value="ECO:0007669"/>
    <property type="project" value="UniProtKB-UniRule"/>
</dbReference>
<reference evidence="10 11" key="1">
    <citation type="journal article" date="2014" name="Vet. Microbiol.">
        <title>Equus asinus Papillomavirus (EaPV1) provides new insights into equine papillomavirus diversity.</title>
        <authorList>
            <person name="Lecis R."/>
            <person name="Tore G."/>
            <person name="Scagliarini A."/>
            <person name="Antuofermo E."/>
            <person name="Dedola C."/>
            <person name="Cacciotto C."/>
            <person name="Dore G.M."/>
            <person name="Coradduzza E."/>
            <person name="Gallina L."/>
            <person name="Battilani M."/>
            <person name="Anfossi A.G."/>
            <person name="Muzzeddu M."/>
            <person name="Chessa B."/>
            <person name="Pittau M."/>
            <person name="Alberti A."/>
        </authorList>
    </citation>
    <scope>NUCLEOTIDE SEQUENCE [LARGE SCALE GENOMIC DNA]</scope>
    <source>
        <strain evidence="10">Asinara</strain>
    </source>
</reference>
<evidence type="ECO:0000313" key="11">
    <source>
        <dbReference type="Proteomes" id="UP000123284"/>
    </source>
</evidence>
<dbReference type="GO" id="GO:0005198">
    <property type="term" value="F:structural molecule activity"/>
    <property type="evidence" value="ECO:0007669"/>
    <property type="project" value="InterPro"/>
</dbReference>
<dbReference type="PRINTS" id="PR00865">
    <property type="entry name" value="HPVCAPSIDL1"/>
</dbReference>
<keyword evidence="4 8" id="KW-1161">Viral attachment to host cell</keyword>
<dbReference type="KEGG" id="vg:18982931"/>
<evidence type="ECO:0000313" key="10">
    <source>
        <dbReference type="EMBL" id="AHI45086.1"/>
    </source>
</evidence>
<dbReference type="InterPro" id="IPR002210">
    <property type="entry name" value="Capsid_L1_Papillomavir"/>
</dbReference>
<evidence type="ECO:0000256" key="3">
    <source>
        <dbReference type="ARBA" id="ARBA00022581"/>
    </source>
</evidence>
<evidence type="ECO:0000256" key="7">
    <source>
        <dbReference type="ARBA" id="ARBA00023296"/>
    </source>
</evidence>